<comment type="caution">
    <text evidence="1">The sequence shown here is derived from an EMBL/GenBank/DDBJ whole genome shotgun (WGS) entry which is preliminary data.</text>
</comment>
<reference evidence="1 2" key="1">
    <citation type="submission" date="2021-06" db="EMBL/GenBank/DDBJ databases">
        <authorList>
            <person name="Palmer J.M."/>
        </authorList>
    </citation>
    <scope>NUCLEOTIDE SEQUENCE [LARGE SCALE GENOMIC DNA]</scope>
    <source>
        <strain evidence="1 2">AS_MEX2019</strain>
        <tissue evidence="1">Muscle</tissue>
    </source>
</reference>
<keyword evidence="2" id="KW-1185">Reference proteome</keyword>
<name>A0ABV0YE69_9TELE</name>
<organism evidence="1 2">
    <name type="scientific">Ameca splendens</name>
    <dbReference type="NCBI Taxonomy" id="208324"/>
    <lineage>
        <taxon>Eukaryota</taxon>
        <taxon>Metazoa</taxon>
        <taxon>Chordata</taxon>
        <taxon>Craniata</taxon>
        <taxon>Vertebrata</taxon>
        <taxon>Euteleostomi</taxon>
        <taxon>Actinopterygii</taxon>
        <taxon>Neopterygii</taxon>
        <taxon>Teleostei</taxon>
        <taxon>Neoteleostei</taxon>
        <taxon>Acanthomorphata</taxon>
        <taxon>Ovalentaria</taxon>
        <taxon>Atherinomorphae</taxon>
        <taxon>Cyprinodontiformes</taxon>
        <taxon>Goodeidae</taxon>
        <taxon>Ameca</taxon>
    </lineage>
</organism>
<gene>
    <name evidence="1" type="ORF">AMECASPLE_018658</name>
</gene>
<sequence length="115" mass="12982">MLDYLSVDHQLPDAGEAGEHLLPHKNPQHQHPRGCILSPYLFSFYTNDWTSADPCVKFLKLRITPLSLVYSRTMMSLHTDRRWIGWSPGVVRTQDTGDDGGLPTIPPLTILNNTV</sequence>
<proteinExistence type="predicted"/>
<evidence type="ECO:0000313" key="2">
    <source>
        <dbReference type="Proteomes" id="UP001469553"/>
    </source>
</evidence>
<dbReference type="Proteomes" id="UP001469553">
    <property type="component" value="Unassembled WGS sequence"/>
</dbReference>
<protein>
    <submittedName>
        <fullName evidence="1">Uncharacterized protein</fullName>
    </submittedName>
</protein>
<accession>A0ABV0YE69</accession>
<dbReference type="EMBL" id="JAHRIP010029677">
    <property type="protein sequence ID" value="MEQ2292001.1"/>
    <property type="molecule type" value="Genomic_DNA"/>
</dbReference>
<evidence type="ECO:0000313" key="1">
    <source>
        <dbReference type="EMBL" id="MEQ2292001.1"/>
    </source>
</evidence>